<evidence type="ECO:0000313" key="2">
    <source>
        <dbReference type="Proteomes" id="UP000807716"/>
    </source>
</evidence>
<protein>
    <submittedName>
        <fullName evidence="1">Uncharacterized protein</fullName>
    </submittedName>
</protein>
<evidence type="ECO:0000313" key="1">
    <source>
        <dbReference type="EMBL" id="KAG0256082.1"/>
    </source>
</evidence>
<comment type="caution">
    <text evidence="1">The sequence shown here is derived from an EMBL/GenBank/DDBJ whole genome shotgun (WGS) entry which is preliminary data.</text>
</comment>
<name>A0A9P6PXF7_9FUNG</name>
<keyword evidence="2" id="KW-1185">Reference proteome</keyword>
<dbReference type="AlphaFoldDB" id="A0A9P6PXF7"/>
<organism evidence="1 2">
    <name type="scientific">Actinomortierella ambigua</name>
    <dbReference type="NCBI Taxonomy" id="1343610"/>
    <lineage>
        <taxon>Eukaryota</taxon>
        <taxon>Fungi</taxon>
        <taxon>Fungi incertae sedis</taxon>
        <taxon>Mucoromycota</taxon>
        <taxon>Mortierellomycotina</taxon>
        <taxon>Mortierellomycetes</taxon>
        <taxon>Mortierellales</taxon>
        <taxon>Mortierellaceae</taxon>
        <taxon>Actinomortierella</taxon>
    </lineage>
</organism>
<reference evidence="1" key="1">
    <citation type="journal article" date="2020" name="Fungal Divers.">
        <title>Resolving the Mortierellaceae phylogeny through synthesis of multi-gene phylogenetics and phylogenomics.</title>
        <authorList>
            <person name="Vandepol N."/>
            <person name="Liber J."/>
            <person name="Desiro A."/>
            <person name="Na H."/>
            <person name="Kennedy M."/>
            <person name="Barry K."/>
            <person name="Grigoriev I.V."/>
            <person name="Miller A.N."/>
            <person name="O'Donnell K."/>
            <person name="Stajich J.E."/>
            <person name="Bonito G."/>
        </authorList>
    </citation>
    <scope>NUCLEOTIDE SEQUENCE</scope>
    <source>
        <strain evidence="1">BC1065</strain>
    </source>
</reference>
<dbReference type="Proteomes" id="UP000807716">
    <property type="component" value="Unassembled WGS sequence"/>
</dbReference>
<dbReference type="EMBL" id="JAAAJB010000427">
    <property type="protein sequence ID" value="KAG0256082.1"/>
    <property type="molecule type" value="Genomic_DNA"/>
</dbReference>
<dbReference type="OrthoDB" id="2430661at2759"/>
<accession>A0A9P6PXF7</accession>
<sequence length="198" mass="22712">MYTTGHFFGARTEDPHANIRNIFAVRANQRDGLASILNYCQKKSGFTVGSSISEPLRTILTDEFAGIVNIRPSTLTDLKMTLPPDDLPTAEDLQPYFQIKDNLTIYIILLQLLGYSHKSIIQFVTKLDGDRMSLDIDETHTFKSSSTTVVTAYRHTWIVNRDEMARRADWLVEKLRLKESLDDWNRRITSPEFQGREA</sequence>
<gene>
    <name evidence="1" type="ORF">DFQ27_005913</name>
</gene>
<proteinExistence type="predicted"/>